<protein>
    <submittedName>
        <fullName evidence="2">Winged helix-turn-helix domain-containing protein</fullName>
    </submittedName>
</protein>
<evidence type="ECO:0000313" key="2">
    <source>
        <dbReference type="EMBL" id="MEC6900678.1"/>
    </source>
</evidence>
<feature type="domain" description="Winged helix-turn helix" evidence="1">
    <location>
        <begin position="4"/>
        <end position="41"/>
    </location>
</feature>
<reference evidence="2 3" key="1">
    <citation type="submission" date="2024-01" db="EMBL/GenBank/DDBJ databases">
        <title>Active colonisers of the gastrointestinal tract of Atlantic salmon farmed in a warm water region.</title>
        <authorList>
            <person name="Bowman J.P."/>
        </authorList>
    </citation>
    <scope>NUCLEOTIDE SEQUENCE [LARGE SCALE GENOMIC DNA]</scope>
    <source>
        <strain evidence="2 3">S4MW1</strain>
    </source>
</reference>
<keyword evidence="3" id="KW-1185">Reference proteome</keyword>
<evidence type="ECO:0000259" key="1">
    <source>
        <dbReference type="Pfam" id="PF13592"/>
    </source>
</evidence>
<organism evidence="2 3">
    <name type="scientific">Photobacterium piscicola</name>
    <dbReference type="NCBI Taxonomy" id="1378299"/>
    <lineage>
        <taxon>Bacteria</taxon>
        <taxon>Pseudomonadati</taxon>
        <taxon>Pseudomonadota</taxon>
        <taxon>Gammaproteobacteria</taxon>
        <taxon>Vibrionales</taxon>
        <taxon>Vibrionaceae</taxon>
        <taxon>Photobacterium</taxon>
    </lineage>
</organism>
<gene>
    <name evidence="2" type="ORF">VXS00_18715</name>
</gene>
<accession>A0ABU6LPT0</accession>
<evidence type="ECO:0000313" key="3">
    <source>
        <dbReference type="Proteomes" id="UP001339429"/>
    </source>
</evidence>
<dbReference type="EMBL" id="JAYXUD010000030">
    <property type="protein sequence ID" value="MEC6900678.1"/>
    <property type="molecule type" value="Genomic_DNA"/>
</dbReference>
<dbReference type="Pfam" id="PF13592">
    <property type="entry name" value="HTH_33"/>
    <property type="match status" value="1"/>
</dbReference>
<name>A0ABU6LPT0_9GAMM</name>
<sequence length="42" mass="5091">METDIHAYILKEFDKNYHPDSIYYLLKRAGFSWITSRSKHSK</sequence>
<dbReference type="InterPro" id="IPR025959">
    <property type="entry name" value="Winged_HTH_dom"/>
</dbReference>
<dbReference type="RefSeq" id="WP_327770230.1">
    <property type="nucleotide sequence ID" value="NZ_JAYXUC010000022.1"/>
</dbReference>
<dbReference type="Proteomes" id="UP001339429">
    <property type="component" value="Unassembled WGS sequence"/>
</dbReference>
<comment type="caution">
    <text evidence="2">The sequence shown here is derived from an EMBL/GenBank/DDBJ whole genome shotgun (WGS) entry which is preliminary data.</text>
</comment>
<proteinExistence type="predicted"/>